<dbReference type="InterPro" id="IPR027256">
    <property type="entry name" value="P-typ_ATPase_IB"/>
</dbReference>
<evidence type="ECO:0000256" key="10">
    <source>
        <dbReference type="ARBA" id="ARBA00022842"/>
    </source>
</evidence>
<dbReference type="Gene3D" id="3.40.1110.10">
    <property type="entry name" value="Calcium-transporting ATPase, cytoplasmic domain N"/>
    <property type="match status" value="1"/>
</dbReference>
<dbReference type="NCBIfam" id="TIGR01511">
    <property type="entry name" value="ATPase-IB1_Cu"/>
    <property type="match status" value="1"/>
</dbReference>
<dbReference type="Proteomes" id="UP000317593">
    <property type="component" value="Unassembled WGS sequence"/>
</dbReference>
<evidence type="ECO:0000256" key="16">
    <source>
        <dbReference type="SAM" id="MobiDB-lite"/>
    </source>
</evidence>
<dbReference type="OrthoDB" id="1521937at2"/>
<evidence type="ECO:0000256" key="15">
    <source>
        <dbReference type="RuleBase" id="RU362081"/>
    </source>
</evidence>
<dbReference type="FunFam" id="2.70.150.10:FF:000020">
    <property type="entry name" value="Copper-exporting P-type ATPase A"/>
    <property type="match status" value="1"/>
</dbReference>
<dbReference type="GO" id="GO:0005524">
    <property type="term" value="F:ATP binding"/>
    <property type="evidence" value="ECO:0007669"/>
    <property type="project" value="UniProtKB-UniRule"/>
</dbReference>
<dbReference type="RefSeq" id="WP_142715838.1">
    <property type="nucleotide sequence ID" value="NZ_FXTH01000021.1"/>
</dbReference>
<evidence type="ECO:0000256" key="13">
    <source>
        <dbReference type="ARBA" id="ARBA00023065"/>
    </source>
</evidence>
<dbReference type="Gene3D" id="2.70.150.10">
    <property type="entry name" value="Calcium-transporting ATPase, cytoplasmic transduction domain A"/>
    <property type="match status" value="1"/>
</dbReference>
<dbReference type="InterPro" id="IPR044492">
    <property type="entry name" value="P_typ_ATPase_HD_dom"/>
</dbReference>
<dbReference type="SUPFAM" id="SSF81665">
    <property type="entry name" value="Calcium ATPase, transmembrane domain M"/>
    <property type="match status" value="1"/>
</dbReference>
<dbReference type="PROSITE" id="PS00154">
    <property type="entry name" value="ATPASE_E1_E2"/>
    <property type="match status" value="1"/>
</dbReference>
<dbReference type="GO" id="GO:0005886">
    <property type="term" value="C:plasma membrane"/>
    <property type="evidence" value="ECO:0007669"/>
    <property type="project" value="UniProtKB-SubCell"/>
</dbReference>
<dbReference type="GO" id="GO:0043682">
    <property type="term" value="F:P-type divalent copper transporter activity"/>
    <property type="evidence" value="ECO:0007669"/>
    <property type="project" value="TreeGrafter"/>
</dbReference>
<dbReference type="Gene3D" id="3.40.50.1000">
    <property type="entry name" value="HAD superfamily/HAD-like"/>
    <property type="match status" value="1"/>
</dbReference>
<dbReference type="InterPro" id="IPR023299">
    <property type="entry name" value="ATPase_P-typ_cyto_dom_N"/>
</dbReference>
<evidence type="ECO:0000313" key="18">
    <source>
        <dbReference type="EMBL" id="SMO89685.1"/>
    </source>
</evidence>
<dbReference type="SFLD" id="SFLDG00002">
    <property type="entry name" value="C1.7:_P-type_atpase_like"/>
    <property type="match status" value="1"/>
</dbReference>
<dbReference type="InterPro" id="IPR018303">
    <property type="entry name" value="ATPase_P-typ_P_site"/>
</dbReference>
<dbReference type="PRINTS" id="PR00120">
    <property type="entry name" value="HATPASE"/>
</dbReference>
<evidence type="ECO:0000256" key="1">
    <source>
        <dbReference type="ARBA" id="ARBA00004651"/>
    </source>
</evidence>
<keyword evidence="9 15" id="KW-0067">ATP-binding</keyword>
<gene>
    <name evidence="18" type="ORF">SAMN06265218_12122</name>
</gene>
<name>A0A521F0I3_9BACT</name>
<evidence type="ECO:0000256" key="4">
    <source>
        <dbReference type="ARBA" id="ARBA00022475"/>
    </source>
</evidence>
<accession>A0A521F0I3</accession>
<dbReference type="PRINTS" id="PR00119">
    <property type="entry name" value="CATATPASE"/>
</dbReference>
<dbReference type="PANTHER" id="PTHR43520">
    <property type="entry name" value="ATP7, ISOFORM B"/>
    <property type="match status" value="1"/>
</dbReference>
<feature type="transmembrane region" description="Helical" evidence="15">
    <location>
        <begin position="327"/>
        <end position="355"/>
    </location>
</feature>
<dbReference type="CDD" id="cd07552">
    <property type="entry name" value="P-type_ATPase_Cu-like"/>
    <property type="match status" value="1"/>
</dbReference>
<feature type="transmembrane region" description="Helical" evidence="15">
    <location>
        <begin position="48"/>
        <end position="69"/>
    </location>
</feature>
<dbReference type="PANTHER" id="PTHR43520:SF5">
    <property type="entry name" value="CATION-TRANSPORTING P-TYPE ATPASE-RELATED"/>
    <property type="match status" value="1"/>
</dbReference>
<dbReference type="AlphaFoldDB" id="A0A521F0I3"/>
<comment type="subcellular location">
    <subcellularLocation>
        <location evidence="1">Cell membrane</location>
        <topology evidence="1">Multi-pass membrane protein</topology>
    </subcellularLocation>
</comment>
<evidence type="ECO:0000256" key="11">
    <source>
        <dbReference type="ARBA" id="ARBA00022967"/>
    </source>
</evidence>
<evidence type="ECO:0000256" key="2">
    <source>
        <dbReference type="ARBA" id="ARBA00006024"/>
    </source>
</evidence>
<dbReference type="Pfam" id="PF00122">
    <property type="entry name" value="E1-E2_ATPase"/>
    <property type="match status" value="1"/>
</dbReference>
<dbReference type="InterPro" id="IPR023214">
    <property type="entry name" value="HAD_sf"/>
</dbReference>
<evidence type="ECO:0000256" key="12">
    <source>
        <dbReference type="ARBA" id="ARBA00022989"/>
    </source>
</evidence>
<keyword evidence="4 15" id="KW-1003">Cell membrane</keyword>
<dbReference type="NCBIfam" id="TIGR01494">
    <property type="entry name" value="ATPase_P-type"/>
    <property type="match status" value="1"/>
</dbReference>
<evidence type="ECO:0000256" key="8">
    <source>
        <dbReference type="ARBA" id="ARBA00022741"/>
    </source>
</evidence>
<dbReference type="SFLD" id="SFLDF00027">
    <property type="entry name" value="p-type_atpase"/>
    <property type="match status" value="1"/>
</dbReference>
<evidence type="ECO:0000256" key="7">
    <source>
        <dbReference type="ARBA" id="ARBA00022723"/>
    </source>
</evidence>
<feature type="region of interest" description="Disordered" evidence="16">
    <location>
        <begin position="1"/>
        <end position="33"/>
    </location>
</feature>
<dbReference type="InterPro" id="IPR001757">
    <property type="entry name" value="P_typ_ATPase"/>
</dbReference>
<dbReference type="GO" id="GO:0016887">
    <property type="term" value="F:ATP hydrolysis activity"/>
    <property type="evidence" value="ECO:0007669"/>
    <property type="project" value="InterPro"/>
</dbReference>
<keyword evidence="14 15" id="KW-0472">Membrane</keyword>
<organism evidence="18 19">
    <name type="scientific">Fodinibius sediminis</name>
    <dbReference type="NCBI Taxonomy" id="1214077"/>
    <lineage>
        <taxon>Bacteria</taxon>
        <taxon>Pseudomonadati</taxon>
        <taxon>Balneolota</taxon>
        <taxon>Balneolia</taxon>
        <taxon>Balneolales</taxon>
        <taxon>Balneolaceae</taxon>
        <taxon>Fodinibius</taxon>
    </lineage>
</organism>
<keyword evidence="7 15" id="KW-0479">Metal-binding</keyword>
<dbReference type="SUPFAM" id="SSF56784">
    <property type="entry name" value="HAD-like"/>
    <property type="match status" value="1"/>
</dbReference>
<feature type="transmembrane region" description="Helical" evidence="15">
    <location>
        <begin position="293"/>
        <end position="315"/>
    </location>
</feature>
<dbReference type="InterPro" id="IPR036412">
    <property type="entry name" value="HAD-like_sf"/>
</dbReference>
<evidence type="ECO:0000256" key="5">
    <source>
        <dbReference type="ARBA" id="ARBA00022553"/>
    </source>
</evidence>
<dbReference type="NCBIfam" id="TIGR01525">
    <property type="entry name" value="ATPase-IB_hvy"/>
    <property type="match status" value="1"/>
</dbReference>
<dbReference type="GO" id="GO:0060003">
    <property type="term" value="P:copper ion export"/>
    <property type="evidence" value="ECO:0007669"/>
    <property type="project" value="UniProtKB-ARBA"/>
</dbReference>
<feature type="transmembrane region" description="Helical" evidence="15">
    <location>
        <begin position="140"/>
        <end position="158"/>
    </location>
</feature>
<evidence type="ECO:0000256" key="6">
    <source>
        <dbReference type="ARBA" id="ARBA00022692"/>
    </source>
</evidence>
<keyword evidence="12 15" id="KW-1133">Transmembrane helix</keyword>
<keyword evidence="10" id="KW-0460">Magnesium</keyword>
<proteinExistence type="inferred from homology"/>
<evidence type="ECO:0000313" key="19">
    <source>
        <dbReference type="Proteomes" id="UP000317593"/>
    </source>
</evidence>
<feature type="transmembrane region" description="Helical" evidence="15">
    <location>
        <begin position="659"/>
        <end position="679"/>
    </location>
</feature>
<dbReference type="InterPro" id="IPR059000">
    <property type="entry name" value="ATPase_P-type_domA"/>
</dbReference>
<dbReference type="EMBL" id="FXTH01000021">
    <property type="protein sequence ID" value="SMO89685.1"/>
    <property type="molecule type" value="Genomic_DNA"/>
</dbReference>
<keyword evidence="5" id="KW-0597">Phosphoprotein</keyword>
<dbReference type="InterPro" id="IPR008250">
    <property type="entry name" value="ATPase_P-typ_transduc_dom_A_sf"/>
</dbReference>
<dbReference type="Pfam" id="PF00702">
    <property type="entry name" value="Hydrolase"/>
    <property type="match status" value="1"/>
</dbReference>
<feature type="domain" description="P-type ATPase A" evidence="17">
    <location>
        <begin position="176"/>
        <end position="276"/>
    </location>
</feature>
<keyword evidence="11" id="KW-1278">Translocase</keyword>
<keyword evidence="13" id="KW-0406">Ion transport</keyword>
<comment type="similarity">
    <text evidence="2 15">Belongs to the cation transport ATPase (P-type) (TC 3.A.3) family. Type IB subfamily.</text>
</comment>
<protein>
    <submittedName>
        <fullName evidence="18">Cu2+-exporting ATPase</fullName>
    </submittedName>
</protein>
<reference evidence="18 19" key="1">
    <citation type="submission" date="2017-05" db="EMBL/GenBank/DDBJ databases">
        <authorList>
            <person name="Varghese N."/>
            <person name="Submissions S."/>
        </authorList>
    </citation>
    <scope>NUCLEOTIDE SEQUENCE [LARGE SCALE GENOMIC DNA]</scope>
    <source>
        <strain evidence="18 19">DSM 21194</strain>
    </source>
</reference>
<dbReference type="GO" id="GO:0055070">
    <property type="term" value="P:copper ion homeostasis"/>
    <property type="evidence" value="ECO:0007669"/>
    <property type="project" value="TreeGrafter"/>
</dbReference>
<dbReference type="InterPro" id="IPR023298">
    <property type="entry name" value="ATPase_P-typ_TM_dom_sf"/>
</dbReference>
<keyword evidence="8 15" id="KW-0547">Nucleotide-binding</keyword>
<feature type="transmembrane region" description="Helical" evidence="15">
    <location>
        <begin position="631"/>
        <end position="653"/>
    </location>
</feature>
<dbReference type="SFLD" id="SFLDS00003">
    <property type="entry name" value="Haloacid_Dehalogenase"/>
    <property type="match status" value="1"/>
</dbReference>
<feature type="transmembrane region" description="Helical" evidence="15">
    <location>
        <begin position="81"/>
        <end position="100"/>
    </location>
</feature>
<keyword evidence="19" id="KW-1185">Reference proteome</keyword>
<keyword evidence="3" id="KW-0813">Transport</keyword>
<keyword evidence="6 15" id="KW-0812">Transmembrane</keyword>
<feature type="transmembrane region" description="Helical" evidence="15">
    <location>
        <begin position="112"/>
        <end position="134"/>
    </location>
</feature>
<sequence length="683" mass="74468">MEHSHKETEHAHHKERHSNHDPNHKEHTHSGDHAEHHAHMAKDFLKRFWISIALTIPILILSHMIQELLGLGDALQFSGDTYISFVLSSVVFFYGGWPFLKGLYDELKKSQPGMMTLIGVAITAAYVYSTLVVFAVEGQVFFWELATLVDIMLIGHYIEMKSVMSASRALEELAKLMPSEAHVVQDDGSTRDVPLEELHKGFKVLVKPGEKIPADGLVVDGKSSVNESLMTGESKPVSKKQGDEVIGGSINGEGSLTIEVNRTGEDSFLSQVIDLVRQAQESKSRTQDLANRAAFWLTIIALGAGTLTFFAWTFFTTEDFVFALERTVTVMVIACPHALGLAVPLVVAVSTSLAAQNGFLIRNRTAFEEARNLEAIIFDKTGTLTHGEFGVTDILTFNGFDDKEQLLILAGSLEQNSEHPIARGIVKATDGVMKVEEFNSITGKGIEGRVDGKQVKVVSPGYLRENNIDLPTEQYEQLSGQGKTVVFVLIDNHLQGAIALGDNIREDSREAIQSLHDMGIQCIMLTGDNQQTAAYVANELGLDDFFAEVLPEEKAAKIKEVQQRGLNVAMTGDGVNDAPALAQADVGIAIGAGSDVAVETGDIILTQSNPKDVASLVRLARATYRKMVQNLWWATGYNAFAIPLAAGVLYTYGIILSPALGAVLMSLSTVIVAINARFLKLER</sequence>
<evidence type="ECO:0000256" key="14">
    <source>
        <dbReference type="ARBA" id="ARBA00023136"/>
    </source>
</evidence>
<evidence type="ECO:0000259" key="17">
    <source>
        <dbReference type="Pfam" id="PF00122"/>
    </source>
</evidence>
<evidence type="ECO:0000256" key="9">
    <source>
        <dbReference type="ARBA" id="ARBA00022840"/>
    </source>
</evidence>
<dbReference type="SUPFAM" id="SSF81653">
    <property type="entry name" value="Calcium ATPase, transduction domain A"/>
    <property type="match status" value="1"/>
</dbReference>
<evidence type="ECO:0000256" key="3">
    <source>
        <dbReference type="ARBA" id="ARBA00022448"/>
    </source>
</evidence>
<dbReference type="GO" id="GO:0005507">
    <property type="term" value="F:copper ion binding"/>
    <property type="evidence" value="ECO:0007669"/>
    <property type="project" value="TreeGrafter"/>
</dbReference>